<gene>
    <name evidence="1" type="ORF">CLEP1334_LOCUS4490</name>
</gene>
<sequence>MPYPPYNPWVFRKADARLAQYVKDGAGKTRVDVRIGPIGGLRLKPVAPHGLLGQTYDGDGIAVDGAMDDYHGEYVVTTAMGEGAIEGAPSDYAIERATPFSTLFTYSRFDAKSALPRDVSKLTGLKRRVPTSEIPEMAGAVNDRVSLPEGIGADPAH</sequence>
<accession>A0A7S0IRA2</accession>
<protein>
    <submittedName>
        <fullName evidence="1">Uncharacterized protein</fullName>
    </submittedName>
</protein>
<proteinExistence type="predicted"/>
<organism evidence="1">
    <name type="scientific">Calcidiscus leptoporus</name>
    <dbReference type="NCBI Taxonomy" id="127549"/>
    <lineage>
        <taxon>Eukaryota</taxon>
        <taxon>Haptista</taxon>
        <taxon>Haptophyta</taxon>
        <taxon>Prymnesiophyceae</taxon>
        <taxon>Coccolithales</taxon>
        <taxon>Calcidiscaceae</taxon>
        <taxon>Calcidiscus</taxon>
    </lineage>
</organism>
<dbReference type="AlphaFoldDB" id="A0A7S0IRA2"/>
<name>A0A7S0IRA2_9EUKA</name>
<reference evidence="1" key="1">
    <citation type="submission" date="2021-01" db="EMBL/GenBank/DDBJ databases">
        <authorList>
            <person name="Corre E."/>
            <person name="Pelletier E."/>
            <person name="Niang G."/>
            <person name="Scheremetjew M."/>
            <person name="Finn R."/>
            <person name="Kale V."/>
            <person name="Holt S."/>
            <person name="Cochrane G."/>
            <person name="Meng A."/>
            <person name="Brown T."/>
            <person name="Cohen L."/>
        </authorList>
    </citation>
    <scope>NUCLEOTIDE SEQUENCE</scope>
    <source>
        <strain evidence="1">RCC1130</strain>
    </source>
</reference>
<evidence type="ECO:0000313" key="1">
    <source>
        <dbReference type="EMBL" id="CAD8529238.1"/>
    </source>
</evidence>
<dbReference type="EMBL" id="HBER01009057">
    <property type="protein sequence ID" value="CAD8529238.1"/>
    <property type="molecule type" value="Transcribed_RNA"/>
</dbReference>